<reference evidence="2 3" key="1">
    <citation type="submission" date="2023-08" db="EMBL/GenBank/DDBJ databases">
        <authorList>
            <person name="Palmer J.M."/>
        </authorList>
    </citation>
    <scope>NUCLEOTIDE SEQUENCE [LARGE SCALE GENOMIC DNA]</scope>
    <source>
        <strain evidence="2 3">TWF481</strain>
    </source>
</reference>
<sequence length="251" mass="28350">MQNSEPQAESEDGPLNASLSEHADTPTVTTSLPPYSPACSDATETPIRQPRAPSIDNGRILSLPGIDIEQNGKGKSESDLLLDTLDSFREQWNTSHPAMEHLKTSLITTIAIWDEQRAYYASDFNGGKSIYRVVGRFRRHRPGKKPVDLCLVLWKEMYISEREKTHLRNTHRYRIKEICGPDEKLSIARIKWCASWEPAKNLPRHLQGLDEFSAHVRDARAIGDDIPNFEIDVGSYDAGPYCCCDLHPFDS</sequence>
<gene>
    <name evidence="2" type="ORF">TWF481_003620</name>
</gene>
<dbReference type="EMBL" id="JAVHJL010000002">
    <property type="protein sequence ID" value="KAK6508854.1"/>
    <property type="molecule type" value="Genomic_DNA"/>
</dbReference>
<accession>A0AAV9WJ45</accession>
<name>A0AAV9WJ45_9PEZI</name>
<protein>
    <submittedName>
        <fullName evidence="2">Uncharacterized protein</fullName>
    </submittedName>
</protein>
<proteinExistence type="predicted"/>
<evidence type="ECO:0000313" key="3">
    <source>
        <dbReference type="Proteomes" id="UP001370758"/>
    </source>
</evidence>
<evidence type="ECO:0000256" key="1">
    <source>
        <dbReference type="SAM" id="MobiDB-lite"/>
    </source>
</evidence>
<keyword evidence="3" id="KW-1185">Reference proteome</keyword>
<feature type="region of interest" description="Disordered" evidence="1">
    <location>
        <begin position="1"/>
        <end position="59"/>
    </location>
</feature>
<comment type="caution">
    <text evidence="2">The sequence shown here is derived from an EMBL/GenBank/DDBJ whole genome shotgun (WGS) entry which is preliminary data.</text>
</comment>
<dbReference type="Proteomes" id="UP001370758">
    <property type="component" value="Unassembled WGS sequence"/>
</dbReference>
<organism evidence="2 3">
    <name type="scientific">Arthrobotrys musiformis</name>
    <dbReference type="NCBI Taxonomy" id="47236"/>
    <lineage>
        <taxon>Eukaryota</taxon>
        <taxon>Fungi</taxon>
        <taxon>Dikarya</taxon>
        <taxon>Ascomycota</taxon>
        <taxon>Pezizomycotina</taxon>
        <taxon>Orbiliomycetes</taxon>
        <taxon>Orbiliales</taxon>
        <taxon>Orbiliaceae</taxon>
        <taxon>Arthrobotrys</taxon>
    </lineage>
</organism>
<evidence type="ECO:0000313" key="2">
    <source>
        <dbReference type="EMBL" id="KAK6508854.1"/>
    </source>
</evidence>
<dbReference type="AlphaFoldDB" id="A0AAV9WJ45"/>